<comment type="caution">
    <text evidence="3">The sequence shown here is derived from an EMBL/GenBank/DDBJ whole genome shotgun (WGS) entry which is preliminary data.</text>
</comment>
<organism evidence="3 4">
    <name type="scientific">Arthrobacter ginsengisoli</name>
    <dbReference type="NCBI Taxonomy" id="1356565"/>
    <lineage>
        <taxon>Bacteria</taxon>
        <taxon>Bacillati</taxon>
        <taxon>Actinomycetota</taxon>
        <taxon>Actinomycetes</taxon>
        <taxon>Micrococcales</taxon>
        <taxon>Micrococcaceae</taxon>
        <taxon>Arthrobacter</taxon>
    </lineage>
</organism>
<reference evidence="3 4" key="1">
    <citation type="submission" date="2023-07" db="EMBL/GenBank/DDBJ databases">
        <title>Sorghum-associated microbial communities from plants grown in Nebraska, USA.</title>
        <authorList>
            <person name="Schachtman D."/>
        </authorList>
    </citation>
    <scope>NUCLEOTIDE SEQUENCE [LARGE SCALE GENOMIC DNA]</scope>
    <source>
        <strain evidence="3 4">BE167</strain>
    </source>
</reference>
<evidence type="ECO:0000256" key="1">
    <source>
        <dbReference type="SAM" id="MobiDB-lite"/>
    </source>
</evidence>
<dbReference type="RefSeq" id="WP_310058653.1">
    <property type="nucleotide sequence ID" value="NZ_JAVDVQ010000012.1"/>
</dbReference>
<gene>
    <name evidence="3" type="ORF">J2X01_002913</name>
</gene>
<feature type="region of interest" description="Disordered" evidence="1">
    <location>
        <begin position="30"/>
        <end position="51"/>
    </location>
</feature>
<proteinExistence type="predicted"/>
<feature type="signal peptide" evidence="2">
    <location>
        <begin position="1"/>
        <end position="27"/>
    </location>
</feature>
<keyword evidence="4" id="KW-1185">Reference proteome</keyword>
<keyword evidence="2" id="KW-0732">Signal</keyword>
<evidence type="ECO:0000313" key="3">
    <source>
        <dbReference type="EMBL" id="MDR7083618.1"/>
    </source>
</evidence>
<name>A0ABU1UEN9_9MICC</name>
<dbReference type="Proteomes" id="UP001252243">
    <property type="component" value="Unassembled WGS sequence"/>
</dbReference>
<feature type="compositionally biased region" description="Low complexity" evidence="1">
    <location>
        <begin position="30"/>
        <end position="44"/>
    </location>
</feature>
<evidence type="ECO:0000313" key="4">
    <source>
        <dbReference type="Proteomes" id="UP001252243"/>
    </source>
</evidence>
<feature type="chain" id="PRO_5045924440" evidence="2">
    <location>
        <begin position="28"/>
        <end position="122"/>
    </location>
</feature>
<dbReference type="Gene3D" id="3.30.505.20">
    <property type="match status" value="1"/>
</dbReference>
<evidence type="ECO:0000256" key="2">
    <source>
        <dbReference type="SAM" id="SignalP"/>
    </source>
</evidence>
<dbReference type="EMBL" id="JAVDVQ010000012">
    <property type="protein sequence ID" value="MDR7083618.1"/>
    <property type="molecule type" value="Genomic_DNA"/>
</dbReference>
<protein>
    <submittedName>
        <fullName evidence="3">Membrane protein YkoI</fullName>
    </submittedName>
</protein>
<accession>A0ABU1UEN9</accession>
<sequence length="122" mass="12141">MKTVQNVAAGAALTAALAGGGMYLAMAAPDGAATTSTTQSASQQKGSHQANGITEQLLTGDTAARVEAAAKAAHPGASVVRVETDAEGAAYEAHIRKADGTSATVKLDVSFNITGTEAGKRR</sequence>